<evidence type="ECO:0000256" key="1">
    <source>
        <dbReference type="ARBA" id="ARBA00009437"/>
    </source>
</evidence>
<dbReference type="InterPro" id="IPR036388">
    <property type="entry name" value="WH-like_DNA-bd_sf"/>
</dbReference>
<evidence type="ECO:0000256" key="3">
    <source>
        <dbReference type="ARBA" id="ARBA00023125"/>
    </source>
</evidence>
<comment type="similarity">
    <text evidence="1">Belongs to the LysR transcriptional regulatory family.</text>
</comment>
<keyword evidence="3" id="KW-0238">DNA-binding</keyword>
<accession>A0ABW6PF28</accession>
<dbReference type="SUPFAM" id="SSF46785">
    <property type="entry name" value="Winged helix' DNA-binding domain"/>
    <property type="match status" value="1"/>
</dbReference>
<proteinExistence type="inferred from homology"/>
<organism evidence="6 7">
    <name type="scientific">Nocardia aobensis</name>
    <dbReference type="NCBI Taxonomy" id="257277"/>
    <lineage>
        <taxon>Bacteria</taxon>
        <taxon>Bacillati</taxon>
        <taxon>Actinomycetota</taxon>
        <taxon>Actinomycetes</taxon>
        <taxon>Mycobacteriales</taxon>
        <taxon>Nocardiaceae</taxon>
        <taxon>Nocardia</taxon>
    </lineage>
</organism>
<dbReference type="RefSeq" id="WP_387401788.1">
    <property type="nucleotide sequence ID" value="NZ_JBIAMT010000011.1"/>
</dbReference>
<dbReference type="InterPro" id="IPR005119">
    <property type="entry name" value="LysR_subst-bd"/>
</dbReference>
<dbReference type="Gene3D" id="1.10.10.10">
    <property type="entry name" value="Winged helix-like DNA-binding domain superfamily/Winged helix DNA-binding domain"/>
    <property type="match status" value="1"/>
</dbReference>
<dbReference type="PRINTS" id="PR00039">
    <property type="entry name" value="HTHLYSR"/>
</dbReference>
<keyword evidence="4" id="KW-0804">Transcription</keyword>
<dbReference type="PROSITE" id="PS50931">
    <property type="entry name" value="HTH_LYSR"/>
    <property type="match status" value="1"/>
</dbReference>
<dbReference type="InterPro" id="IPR036390">
    <property type="entry name" value="WH_DNA-bd_sf"/>
</dbReference>
<dbReference type="Proteomes" id="UP001601442">
    <property type="component" value="Unassembled WGS sequence"/>
</dbReference>
<reference evidence="6 7" key="1">
    <citation type="submission" date="2024-10" db="EMBL/GenBank/DDBJ databases">
        <title>The Natural Products Discovery Center: Release of the First 8490 Sequenced Strains for Exploring Actinobacteria Biosynthetic Diversity.</title>
        <authorList>
            <person name="Kalkreuter E."/>
            <person name="Kautsar S.A."/>
            <person name="Yang D."/>
            <person name="Bader C.D."/>
            <person name="Teijaro C.N."/>
            <person name="Fluegel L."/>
            <person name="Davis C.M."/>
            <person name="Simpson J.R."/>
            <person name="Lauterbach L."/>
            <person name="Steele A.D."/>
            <person name="Gui C."/>
            <person name="Meng S."/>
            <person name="Li G."/>
            <person name="Viehrig K."/>
            <person name="Ye F."/>
            <person name="Su P."/>
            <person name="Kiefer A.F."/>
            <person name="Nichols A."/>
            <person name="Cepeda A.J."/>
            <person name="Yan W."/>
            <person name="Fan B."/>
            <person name="Jiang Y."/>
            <person name="Adhikari A."/>
            <person name="Zheng C.-J."/>
            <person name="Schuster L."/>
            <person name="Cowan T.M."/>
            <person name="Smanski M.J."/>
            <person name="Chevrette M.G."/>
            <person name="De Carvalho L.P.S."/>
            <person name="Shen B."/>
        </authorList>
    </citation>
    <scope>NUCLEOTIDE SEQUENCE [LARGE SCALE GENOMIC DNA]</scope>
    <source>
        <strain evidence="6 7">NPDC004119</strain>
    </source>
</reference>
<dbReference type="PANTHER" id="PTHR30118">
    <property type="entry name" value="HTH-TYPE TRANSCRIPTIONAL REGULATOR LEUO-RELATED"/>
    <property type="match status" value="1"/>
</dbReference>
<evidence type="ECO:0000256" key="2">
    <source>
        <dbReference type="ARBA" id="ARBA00023015"/>
    </source>
</evidence>
<dbReference type="Gene3D" id="3.40.190.10">
    <property type="entry name" value="Periplasmic binding protein-like II"/>
    <property type="match status" value="2"/>
</dbReference>
<dbReference type="PANTHER" id="PTHR30118:SF15">
    <property type="entry name" value="TRANSCRIPTIONAL REGULATORY PROTEIN"/>
    <property type="match status" value="1"/>
</dbReference>
<dbReference type="SUPFAM" id="SSF53850">
    <property type="entry name" value="Periplasmic binding protein-like II"/>
    <property type="match status" value="1"/>
</dbReference>
<name>A0ABW6PF28_9NOCA</name>
<gene>
    <name evidence="6" type="ORF">ACFYU5_35745</name>
</gene>
<dbReference type="EMBL" id="JBIAMT010000011">
    <property type="protein sequence ID" value="MFF0501789.1"/>
    <property type="molecule type" value="Genomic_DNA"/>
</dbReference>
<evidence type="ECO:0000313" key="6">
    <source>
        <dbReference type="EMBL" id="MFF0501789.1"/>
    </source>
</evidence>
<keyword evidence="7" id="KW-1185">Reference proteome</keyword>
<feature type="domain" description="HTH lysR-type" evidence="5">
    <location>
        <begin position="1"/>
        <end position="54"/>
    </location>
</feature>
<evidence type="ECO:0000256" key="4">
    <source>
        <dbReference type="ARBA" id="ARBA00023163"/>
    </source>
</evidence>
<dbReference type="InterPro" id="IPR050389">
    <property type="entry name" value="LysR-type_TF"/>
</dbReference>
<dbReference type="Pfam" id="PF00126">
    <property type="entry name" value="HTH_1"/>
    <property type="match status" value="1"/>
</dbReference>
<protein>
    <submittedName>
        <fullName evidence="6">LysR family transcriptional regulator</fullName>
    </submittedName>
</protein>
<dbReference type="InterPro" id="IPR000847">
    <property type="entry name" value="LysR_HTH_N"/>
</dbReference>
<dbReference type="Pfam" id="PF03466">
    <property type="entry name" value="LysR_substrate"/>
    <property type="match status" value="1"/>
</dbReference>
<sequence length="305" mass="33786">MLPVLRALLLERSVTRAGEAVGLSQPATSAALARLRRRFGDELLTRKGRGFELTPFASTLLTRLEAASAALERLFDEEFDSDTTTRSFSVIASDYATALLGQDINEVIAVEGKGHASIELRQFGDNADIGGLLRQNDLVVVPQEATGGYPGAVLLHDRWVCIVAESNKDVGGQLTVEDLRRMPCVVPFSRNPIHFAPLHDLRRLGIEPNVEVVTDSFMSVAFLVVASDRVSFLQERYARMLRLITPIRILESPVDLGGITLSMRWHPTLTDDPAHRWMRQILVRAAQRTMERQGAERPSGHQAAR</sequence>
<keyword evidence="2" id="KW-0805">Transcription regulation</keyword>
<evidence type="ECO:0000313" key="7">
    <source>
        <dbReference type="Proteomes" id="UP001601442"/>
    </source>
</evidence>
<comment type="caution">
    <text evidence="6">The sequence shown here is derived from an EMBL/GenBank/DDBJ whole genome shotgun (WGS) entry which is preliminary data.</text>
</comment>
<evidence type="ECO:0000259" key="5">
    <source>
        <dbReference type="PROSITE" id="PS50931"/>
    </source>
</evidence>